<comment type="caution">
    <text evidence="2">The sequence shown here is derived from an EMBL/GenBank/DDBJ whole genome shotgun (WGS) entry which is preliminary data.</text>
</comment>
<dbReference type="Proteomes" id="UP001139648">
    <property type="component" value="Unassembled WGS sequence"/>
</dbReference>
<protein>
    <submittedName>
        <fullName evidence="2">Uncharacterized protein</fullName>
    </submittedName>
</protein>
<dbReference type="EMBL" id="JAMZEB010000002">
    <property type="protein sequence ID" value="MCP2358142.1"/>
    <property type="molecule type" value="Genomic_DNA"/>
</dbReference>
<evidence type="ECO:0000313" key="3">
    <source>
        <dbReference type="Proteomes" id="UP001139648"/>
    </source>
</evidence>
<keyword evidence="3" id="KW-1185">Reference proteome</keyword>
<accession>A0A9X2GGI1</accession>
<proteinExistence type="predicted"/>
<sequence>MPAEMFGVSNGLGYAVLNARDNLGAELLREREHHGGGERAGPSARDSPRGVARRACRLERHRVRLFTFTRAPSTADQGCGRVIMWRFAPLPT</sequence>
<dbReference type="AlphaFoldDB" id="A0A9X2GGI1"/>
<feature type="region of interest" description="Disordered" evidence="1">
    <location>
        <begin position="30"/>
        <end position="52"/>
    </location>
</feature>
<name>A0A9X2GGI1_9ACTN</name>
<evidence type="ECO:0000313" key="2">
    <source>
        <dbReference type="EMBL" id="MCP2358142.1"/>
    </source>
</evidence>
<organism evidence="2 3">
    <name type="scientific">Nonomuraea thailandensis</name>
    <dbReference type="NCBI Taxonomy" id="1188745"/>
    <lineage>
        <taxon>Bacteria</taxon>
        <taxon>Bacillati</taxon>
        <taxon>Actinomycetota</taxon>
        <taxon>Actinomycetes</taxon>
        <taxon>Streptosporangiales</taxon>
        <taxon>Streptosporangiaceae</taxon>
        <taxon>Nonomuraea</taxon>
    </lineage>
</organism>
<dbReference type="RefSeq" id="WP_253745238.1">
    <property type="nucleotide sequence ID" value="NZ_BAABKA010000067.1"/>
</dbReference>
<evidence type="ECO:0000256" key="1">
    <source>
        <dbReference type="SAM" id="MobiDB-lite"/>
    </source>
</evidence>
<gene>
    <name evidence="2" type="ORF">HD597_005162</name>
</gene>
<reference evidence="2" key="1">
    <citation type="submission" date="2022-06" db="EMBL/GenBank/DDBJ databases">
        <title>Sequencing the genomes of 1000 actinobacteria strains.</title>
        <authorList>
            <person name="Klenk H.-P."/>
        </authorList>
    </citation>
    <scope>NUCLEOTIDE SEQUENCE</scope>
    <source>
        <strain evidence="2">DSM 46694</strain>
    </source>
</reference>